<accession>A0A3D9Z105</accession>
<name>A0A3D9Z105_9HYPH</name>
<dbReference type="CDD" id="cd02440">
    <property type="entry name" value="AdoMet_MTases"/>
    <property type="match status" value="1"/>
</dbReference>
<dbReference type="PANTHER" id="PTHR42912">
    <property type="entry name" value="METHYLTRANSFERASE"/>
    <property type="match status" value="1"/>
</dbReference>
<protein>
    <submittedName>
        <fullName evidence="2">Phosphatidylethanolamine N-methyltransferase /phosphatidyl-N-methylethanolamine N-methyltransferase</fullName>
    </submittedName>
</protein>
<dbReference type="GO" id="GO:0008757">
    <property type="term" value="F:S-adenosylmethionine-dependent methyltransferase activity"/>
    <property type="evidence" value="ECO:0007669"/>
    <property type="project" value="InterPro"/>
</dbReference>
<feature type="domain" description="Methyltransferase type 11" evidence="1">
    <location>
        <begin position="80"/>
        <end position="175"/>
    </location>
</feature>
<keyword evidence="2" id="KW-0808">Transferase</keyword>
<dbReference type="GO" id="GO:0032259">
    <property type="term" value="P:methylation"/>
    <property type="evidence" value="ECO:0007669"/>
    <property type="project" value="UniProtKB-KW"/>
</dbReference>
<keyword evidence="2" id="KW-0489">Methyltransferase</keyword>
<dbReference type="PANTHER" id="PTHR42912:SF80">
    <property type="entry name" value="METHYLTRANSFERASE DOMAIN-CONTAINING PROTEIN"/>
    <property type="match status" value="1"/>
</dbReference>
<dbReference type="InterPro" id="IPR029063">
    <property type="entry name" value="SAM-dependent_MTases_sf"/>
</dbReference>
<dbReference type="EMBL" id="QUMO01000001">
    <property type="protein sequence ID" value="REF88864.1"/>
    <property type="molecule type" value="Genomic_DNA"/>
</dbReference>
<dbReference type="InterPro" id="IPR013216">
    <property type="entry name" value="Methyltransf_11"/>
</dbReference>
<organism evidence="2 3">
    <name type="scientific">Methylovirgula ligni</name>
    <dbReference type="NCBI Taxonomy" id="569860"/>
    <lineage>
        <taxon>Bacteria</taxon>
        <taxon>Pseudomonadati</taxon>
        <taxon>Pseudomonadota</taxon>
        <taxon>Alphaproteobacteria</taxon>
        <taxon>Hyphomicrobiales</taxon>
        <taxon>Beijerinckiaceae</taxon>
        <taxon>Methylovirgula</taxon>
    </lineage>
</organism>
<gene>
    <name evidence="2" type="ORF">DES32_0073</name>
</gene>
<evidence type="ECO:0000313" key="2">
    <source>
        <dbReference type="EMBL" id="REF88864.1"/>
    </source>
</evidence>
<dbReference type="SUPFAM" id="SSF53335">
    <property type="entry name" value="S-adenosyl-L-methionine-dependent methyltransferases"/>
    <property type="match status" value="1"/>
</dbReference>
<keyword evidence="3" id="KW-1185">Reference proteome</keyword>
<evidence type="ECO:0000259" key="1">
    <source>
        <dbReference type="Pfam" id="PF08241"/>
    </source>
</evidence>
<dbReference type="AlphaFoldDB" id="A0A3D9Z105"/>
<dbReference type="Proteomes" id="UP000256900">
    <property type="component" value="Unassembled WGS sequence"/>
</dbReference>
<dbReference type="Pfam" id="PF08241">
    <property type="entry name" value="Methyltransf_11"/>
    <property type="match status" value="1"/>
</dbReference>
<sequence length="244" mass="26601">MMSERGGSHHLSERRASVFPGRRKAAVQHLKRVATLDNSAVAQAYARWAPVYDLAFSETMRPGRKVAAAIANRHKGALVLDVGVGTGLELPMFAPSCRVVGIDLSEPMLRRAARRTATGALHHVAGLSAMDACNLAFADATFDVIVAPYVLTVLPRPEASLDEWVRVLKPGGEIVLVNHIGATSGPVAWVEAKLAERSAALGWRPEFPWRILGDWLAGHPDLRLIERRALPPFGIFTLVRITKR</sequence>
<reference evidence="2 3" key="1">
    <citation type="submission" date="2018-08" db="EMBL/GenBank/DDBJ databases">
        <title>Genomic Encyclopedia of Type Strains, Phase IV (KMG-IV): sequencing the most valuable type-strain genomes for metagenomic binning, comparative biology and taxonomic classification.</title>
        <authorList>
            <person name="Goeker M."/>
        </authorList>
    </citation>
    <scope>NUCLEOTIDE SEQUENCE [LARGE SCALE GENOMIC DNA]</scope>
    <source>
        <strain evidence="2 3">BW863</strain>
    </source>
</reference>
<proteinExistence type="predicted"/>
<dbReference type="InterPro" id="IPR050508">
    <property type="entry name" value="Methyltransf_Superfamily"/>
</dbReference>
<comment type="caution">
    <text evidence="2">The sequence shown here is derived from an EMBL/GenBank/DDBJ whole genome shotgun (WGS) entry which is preliminary data.</text>
</comment>
<dbReference type="Gene3D" id="3.40.50.150">
    <property type="entry name" value="Vaccinia Virus protein VP39"/>
    <property type="match status" value="1"/>
</dbReference>
<evidence type="ECO:0000313" key="3">
    <source>
        <dbReference type="Proteomes" id="UP000256900"/>
    </source>
</evidence>